<protein>
    <submittedName>
        <fullName evidence="2">Uncharacterized protein</fullName>
    </submittedName>
</protein>
<feature type="chain" id="PRO_5044774965" evidence="1">
    <location>
        <begin position="25"/>
        <end position="529"/>
    </location>
</feature>
<organism evidence="2 3">
    <name type="scientific">Sinanodonta woodiana</name>
    <name type="common">Chinese pond mussel</name>
    <name type="synonym">Anodonta woodiana</name>
    <dbReference type="NCBI Taxonomy" id="1069815"/>
    <lineage>
        <taxon>Eukaryota</taxon>
        <taxon>Metazoa</taxon>
        <taxon>Spiralia</taxon>
        <taxon>Lophotrochozoa</taxon>
        <taxon>Mollusca</taxon>
        <taxon>Bivalvia</taxon>
        <taxon>Autobranchia</taxon>
        <taxon>Heteroconchia</taxon>
        <taxon>Palaeoheterodonta</taxon>
        <taxon>Unionida</taxon>
        <taxon>Unionoidea</taxon>
        <taxon>Unionidae</taxon>
        <taxon>Unioninae</taxon>
        <taxon>Sinanodonta</taxon>
    </lineage>
</organism>
<evidence type="ECO:0000256" key="1">
    <source>
        <dbReference type="SAM" id="SignalP"/>
    </source>
</evidence>
<feature type="signal peptide" evidence="1">
    <location>
        <begin position="1"/>
        <end position="24"/>
    </location>
</feature>
<reference evidence="2 3" key="1">
    <citation type="submission" date="2024-11" db="EMBL/GenBank/DDBJ databases">
        <title>Chromosome-level genome assembly of the freshwater bivalve Anodonta woodiana.</title>
        <authorList>
            <person name="Chen X."/>
        </authorList>
    </citation>
    <scope>NUCLEOTIDE SEQUENCE [LARGE SCALE GENOMIC DNA]</scope>
    <source>
        <strain evidence="2">MN2024</strain>
        <tissue evidence="2">Gills</tissue>
    </source>
</reference>
<gene>
    <name evidence="2" type="ORF">ACJMK2_024353</name>
</gene>
<dbReference type="EMBL" id="JBJQND010000019">
    <property type="protein sequence ID" value="KAL3832738.1"/>
    <property type="molecule type" value="Genomic_DNA"/>
</dbReference>
<dbReference type="PANTHER" id="PTHR35842:SF1">
    <property type="entry name" value="SI:CH211-67E16.11"/>
    <property type="match status" value="1"/>
</dbReference>
<evidence type="ECO:0000313" key="2">
    <source>
        <dbReference type="EMBL" id="KAL3832738.1"/>
    </source>
</evidence>
<comment type="caution">
    <text evidence="2">The sequence shown here is derived from an EMBL/GenBank/DDBJ whole genome shotgun (WGS) entry which is preliminary data.</text>
</comment>
<evidence type="ECO:0000313" key="3">
    <source>
        <dbReference type="Proteomes" id="UP001634394"/>
    </source>
</evidence>
<dbReference type="Proteomes" id="UP001634394">
    <property type="component" value="Unassembled WGS sequence"/>
</dbReference>
<dbReference type="PANTHER" id="PTHR35842">
    <property type="entry name" value="SI:CH211-67E16.11"/>
    <property type="match status" value="1"/>
</dbReference>
<keyword evidence="3" id="KW-1185">Reference proteome</keyword>
<name>A0ABD3T8J4_SINWO</name>
<dbReference type="AlphaFoldDB" id="A0ABD3T8J4"/>
<accession>A0ABD3T8J4</accession>
<sequence>MTCNLFRKVLVLFIEFLTFLSIHGVSFMHDNSSERRSGLYEQAFKTREDRWATIAYDYVHNLNCKEVFFTTFRECKDLVEIKKSKINIHIANPSNFGGKYRTTLPDEQLTGADTHDAVLVIDPYPNANFGHLVIVFYIDENIAPLDCKREDGIYLGSNECMTLALRRRCKNALERRSRRRNFARRCEINFLPVVHFDKDMKDDMYMVRRENQLQCISDIPGFATCPELRTVNETAELICNPIRDNTQRCSTTHETVHTSCRIFEVCDQAVILSGGWNRQTTGVRHLKNVELFYWTLRKNGFKRKNIKVFFANGVSGVKVPGEDPHQVQPAALKLALRYHLQTLCSSRHCVDSLMLYLNSPSKSDGTSLLWDINNDGIADDAERYTLNEMKSDLARCEARQVHLIVDQSYAGEIAAAFQGSSRHKNVVVFASGSDHEYSFDDEYTNHWVQANHKRTCTNEVHESSLNSIKNSSPVMQEGEPGTVRTTIFGAPCNVVPPFTEHELRENYYGCQNLPTGFWLMKAVEERKRR</sequence>
<proteinExistence type="predicted"/>
<keyword evidence="1" id="KW-0732">Signal</keyword>